<feature type="signal peptide" evidence="10">
    <location>
        <begin position="1"/>
        <end position="33"/>
    </location>
</feature>
<feature type="chain" id="PRO_5045927905" description="Cytochrome bc1 complex Rieske iron-sulfur subunit" evidence="10">
    <location>
        <begin position="34"/>
        <end position="141"/>
    </location>
</feature>
<evidence type="ECO:0000256" key="3">
    <source>
        <dbReference type="ARBA" id="ARBA00022714"/>
    </source>
</evidence>
<evidence type="ECO:0000256" key="5">
    <source>
        <dbReference type="ARBA" id="ARBA00023004"/>
    </source>
</evidence>
<gene>
    <name evidence="12" type="ORF">ACFPBZ_02990</name>
</gene>
<keyword evidence="5" id="KW-0408">Iron</keyword>
<keyword evidence="6" id="KW-0411">Iron-sulfur</keyword>
<feature type="domain" description="Rieske" evidence="11">
    <location>
        <begin position="47"/>
        <end position="140"/>
    </location>
</feature>
<dbReference type="Pfam" id="PF00355">
    <property type="entry name" value="Rieske"/>
    <property type="match status" value="1"/>
</dbReference>
<dbReference type="InterPro" id="IPR005805">
    <property type="entry name" value="Rieske_Fe-S_prot_C"/>
</dbReference>
<keyword evidence="10" id="KW-0732">Signal</keyword>
<evidence type="ECO:0000313" key="13">
    <source>
        <dbReference type="Proteomes" id="UP001595947"/>
    </source>
</evidence>
<evidence type="ECO:0000256" key="7">
    <source>
        <dbReference type="ARBA" id="ARBA00023157"/>
    </source>
</evidence>
<dbReference type="Proteomes" id="UP001595947">
    <property type="component" value="Unassembled WGS sequence"/>
</dbReference>
<dbReference type="SUPFAM" id="SSF50022">
    <property type="entry name" value="ISP domain"/>
    <property type="match status" value="1"/>
</dbReference>
<dbReference type="Gene3D" id="2.102.10.10">
    <property type="entry name" value="Rieske [2Fe-2S] iron-sulphur domain"/>
    <property type="match status" value="1"/>
</dbReference>
<comment type="function">
    <text evidence="1">Iron-sulfur subunit of the cytochrome bc1 complex, an essential component of the respiratory electron transport chain required for ATP synthesis. The bc1 complex catalyzes the oxidation of menaquinol and the reduction of cytochrome c in the respiratory chain. The bc1 complex operates through a Q-cycle mechanism that couples electron transfer to generation of the proton gradient that drives ATP synthesis.</text>
</comment>
<organism evidence="12 13">
    <name type="scientific">Actinomycetospora atypica</name>
    <dbReference type="NCBI Taxonomy" id="1290095"/>
    <lineage>
        <taxon>Bacteria</taxon>
        <taxon>Bacillati</taxon>
        <taxon>Actinomycetota</taxon>
        <taxon>Actinomycetes</taxon>
        <taxon>Pseudonocardiales</taxon>
        <taxon>Pseudonocardiaceae</taxon>
        <taxon>Actinomycetospora</taxon>
    </lineage>
</organism>
<evidence type="ECO:0000256" key="2">
    <source>
        <dbReference type="ARBA" id="ARBA00015816"/>
    </source>
</evidence>
<dbReference type="PANTHER" id="PTHR10134">
    <property type="entry name" value="CYTOCHROME B-C1 COMPLEX SUBUNIT RIESKE, MITOCHONDRIAL"/>
    <property type="match status" value="1"/>
</dbReference>
<dbReference type="PRINTS" id="PR00162">
    <property type="entry name" value="RIESKE"/>
</dbReference>
<dbReference type="RefSeq" id="WP_378034509.1">
    <property type="nucleotide sequence ID" value="NZ_JBHSIV010000002.1"/>
</dbReference>
<proteinExistence type="predicted"/>
<keyword evidence="3" id="KW-0001">2Fe-2S</keyword>
<evidence type="ECO:0000259" key="11">
    <source>
        <dbReference type="PROSITE" id="PS51296"/>
    </source>
</evidence>
<dbReference type="PROSITE" id="PS51257">
    <property type="entry name" value="PROKAR_LIPOPROTEIN"/>
    <property type="match status" value="1"/>
</dbReference>
<accession>A0ABV9YH70</accession>
<dbReference type="InterPro" id="IPR036922">
    <property type="entry name" value="Rieske_2Fe-2S_sf"/>
</dbReference>
<keyword evidence="7" id="KW-1015">Disulfide bond</keyword>
<evidence type="ECO:0000256" key="9">
    <source>
        <dbReference type="ARBA" id="ARBA00034078"/>
    </source>
</evidence>
<dbReference type="CDD" id="cd03467">
    <property type="entry name" value="Rieske"/>
    <property type="match status" value="1"/>
</dbReference>
<dbReference type="InterPro" id="IPR014349">
    <property type="entry name" value="Rieske_Fe-S_prot"/>
</dbReference>
<comment type="caution">
    <text evidence="12">The sequence shown here is derived from an EMBL/GenBank/DDBJ whole genome shotgun (WGS) entry which is preliminary data.</text>
</comment>
<sequence length="141" mass="13610">MSRPDGPCFARRPLLQAGLAGSAAILGAGALSACGGPQTTPTTPAPGPLATLDQVPVGRTTVVTSPNGAPVALVRTEAGVVAHSAICTHQGCAVAGAGATLTCPCHGSVFDATTGAVQQGPADRPLPAVPVAVQGQSIVVT</sequence>
<comment type="cofactor">
    <cofactor evidence="9">
        <name>[2Fe-2S] cluster</name>
        <dbReference type="ChEBI" id="CHEBI:190135"/>
    </cofactor>
</comment>
<dbReference type="EMBL" id="JBHSIV010000002">
    <property type="protein sequence ID" value="MFC5061157.1"/>
    <property type="molecule type" value="Genomic_DNA"/>
</dbReference>
<protein>
    <recommendedName>
        <fullName evidence="2">Cytochrome bc1 complex Rieske iron-sulfur subunit</fullName>
    </recommendedName>
    <alternativeName>
        <fullName evidence="8">Cytochrome bc1 reductase complex subunit QcrA</fullName>
    </alternativeName>
</protein>
<evidence type="ECO:0000256" key="8">
    <source>
        <dbReference type="ARBA" id="ARBA00029586"/>
    </source>
</evidence>
<keyword evidence="4" id="KW-0479">Metal-binding</keyword>
<dbReference type="PROSITE" id="PS51318">
    <property type="entry name" value="TAT"/>
    <property type="match status" value="1"/>
</dbReference>
<evidence type="ECO:0000313" key="12">
    <source>
        <dbReference type="EMBL" id="MFC5061157.1"/>
    </source>
</evidence>
<dbReference type="InterPro" id="IPR006311">
    <property type="entry name" value="TAT_signal"/>
</dbReference>
<evidence type="ECO:0000256" key="1">
    <source>
        <dbReference type="ARBA" id="ARBA00002494"/>
    </source>
</evidence>
<evidence type="ECO:0000256" key="6">
    <source>
        <dbReference type="ARBA" id="ARBA00023014"/>
    </source>
</evidence>
<evidence type="ECO:0000256" key="4">
    <source>
        <dbReference type="ARBA" id="ARBA00022723"/>
    </source>
</evidence>
<name>A0ABV9YH70_9PSEU</name>
<dbReference type="PROSITE" id="PS51296">
    <property type="entry name" value="RIESKE"/>
    <property type="match status" value="1"/>
</dbReference>
<evidence type="ECO:0000256" key="10">
    <source>
        <dbReference type="SAM" id="SignalP"/>
    </source>
</evidence>
<reference evidence="13" key="1">
    <citation type="journal article" date="2019" name="Int. J. Syst. Evol. Microbiol.">
        <title>The Global Catalogue of Microorganisms (GCM) 10K type strain sequencing project: providing services to taxonomists for standard genome sequencing and annotation.</title>
        <authorList>
            <consortium name="The Broad Institute Genomics Platform"/>
            <consortium name="The Broad Institute Genome Sequencing Center for Infectious Disease"/>
            <person name="Wu L."/>
            <person name="Ma J."/>
        </authorList>
    </citation>
    <scope>NUCLEOTIDE SEQUENCE [LARGE SCALE GENOMIC DNA]</scope>
    <source>
        <strain evidence="13">CGMCC 4.7093</strain>
    </source>
</reference>
<keyword evidence="13" id="KW-1185">Reference proteome</keyword>
<dbReference type="InterPro" id="IPR017941">
    <property type="entry name" value="Rieske_2Fe-2S"/>
</dbReference>